<proteinExistence type="predicted"/>
<keyword evidence="4 5" id="KW-0472">Membrane</keyword>
<gene>
    <name evidence="6" type="ORF">AAG747_22025</name>
</gene>
<protein>
    <submittedName>
        <fullName evidence="6">DoxX family protein</fullName>
    </submittedName>
</protein>
<sequence>MKNARILFWITTGLIFLFESIMPALTSHTELAVEGIRHLGYPDYFRVELVVFKVLGGLSLILPMVPARIKEWAYAGFGINFISACIAHWVVDGFGFQTLFPVIALGILAASYLSYHRLSTPLPQEETTKHFA</sequence>
<dbReference type="Proteomes" id="UP001403385">
    <property type="component" value="Unassembled WGS sequence"/>
</dbReference>
<keyword evidence="3 5" id="KW-1133">Transmembrane helix</keyword>
<evidence type="ECO:0000256" key="4">
    <source>
        <dbReference type="ARBA" id="ARBA00023136"/>
    </source>
</evidence>
<reference evidence="6 7" key="1">
    <citation type="submission" date="2024-04" db="EMBL/GenBank/DDBJ databases">
        <title>Novel genus in family Flammeovirgaceae.</title>
        <authorList>
            <person name="Nguyen T.H."/>
            <person name="Vuong T.Q."/>
            <person name="Le H."/>
            <person name="Kim S.-G."/>
        </authorList>
    </citation>
    <scope>NUCLEOTIDE SEQUENCE [LARGE SCALE GENOMIC DNA]</scope>
    <source>
        <strain evidence="6 7">JCM 23209</strain>
    </source>
</reference>
<dbReference type="Pfam" id="PF13564">
    <property type="entry name" value="DoxX_2"/>
    <property type="match status" value="1"/>
</dbReference>
<feature type="transmembrane region" description="Helical" evidence="5">
    <location>
        <begin position="45"/>
        <end position="65"/>
    </location>
</feature>
<dbReference type="RefSeq" id="WP_346823395.1">
    <property type="nucleotide sequence ID" value="NZ_JBDKWZ010000015.1"/>
</dbReference>
<evidence type="ECO:0000256" key="2">
    <source>
        <dbReference type="ARBA" id="ARBA00022692"/>
    </source>
</evidence>
<comment type="subcellular location">
    <subcellularLocation>
        <location evidence="1">Membrane</location>
        <topology evidence="1">Multi-pass membrane protein</topology>
    </subcellularLocation>
</comment>
<evidence type="ECO:0000256" key="5">
    <source>
        <dbReference type="SAM" id="Phobius"/>
    </source>
</evidence>
<dbReference type="EMBL" id="JBDKWZ010000015">
    <property type="protein sequence ID" value="MEN7550613.1"/>
    <property type="molecule type" value="Genomic_DNA"/>
</dbReference>
<dbReference type="GO" id="GO:0016020">
    <property type="term" value="C:membrane"/>
    <property type="evidence" value="ECO:0007669"/>
    <property type="project" value="UniProtKB-SubCell"/>
</dbReference>
<keyword evidence="7" id="KW-1185">Reference proteome</keyword>
<dbReference type="InterPro" id="IPR032808">
    <property type="entry name" value="DoxX"/>
</dbReference>
<comment type="caution">
    <text evidence="6">The sequence shown here is derived from an EMBL/GenBank/DDBJ whole genome shotgun (WGS) entry which is preliminary data.</text>
</comment>
<evidence type="ECO:0000256" key="3">
    <source>
        <dbReference type="ARBA" id="ARBA00022989"/>
    </source>
</evidence>
<keyword evidence="2 5" id="KW-0812">Transmembrane</keyword>
<feature type="transmembrane region" description="Helical" evidence="5">
    <location>
        <begin position="72"/>
        <end position="90"/>
    </location>
</feature>
<evidence type="ECO:0000256" key="1">
    <source>
        <dbReference type="ARBA" id="ARBA00004141"/>
    </source>
</evidence>
<feature type="transmembrane region" description="Helical" evidence="5">
    <location>
        <begin position="96"/>
        <end position="115"/>
    </location>
</feature>
<organism evidence="6 7">
    <name type="scientific">Rapidithrix thailandica</name>
    <dbReference type="NCBI Taxonomy" id="413964"/>
    <lineage>
        <taxon>Bacteria</taxon>
        <taxon>Pseudomonadati</taxon>
        <taxon>Bacteroidota</taxon>
        <taxon>Cytophagia</taxon>
        <taxon>Cytophagales</taxon>
        <taxon>Flammeovirgaceae</taxon>
        <taxon>Rapidithrix</taxon>
    </lineage>
</organism>
<name>A0AAW9S9P4_9BACT</name>
<accession>A0AAW9S9P4</accession>
<feature type="transmembrane region" description="Helical" evidence="5">
    <location>
        <begin position="7"/>
        <end position="25"/>
    </location>
</feature>
<dbReference type="AlphaFoldDB" id="A0AAW9S9P4"/>
<evidence type="ECO:0000313" key="7">
    <source>
        <dbReference type="Proteomes" id="UP001403385"/>
    </source>
</evidence>
<evidence type="ECO:0000313" key="6">
    <source>
        <dbReference type="EMBL" id="MEN7550613.1"/>
    </source>
</evidence>